<accession>A0A078MU25</accession>
<gene>
    <name evidence="10" type="ORF">BN1051_03237</name>
</gene>
<dbReference type="InterPro" id="IPR050291">
    <property type="entry name" value="CDF_Transporter"/>
</dbReference>
<dbReference type="InterPro" id="IPR058533">
    <property type="entry name" value="Cation_efflux_TM"/>
</dbReference>
<organism evidence="10">
    <name type="scientific">Arthrobacter saudimassiliensis</name>
    <dbReference type="NCBI Taxonomy" id="1461584"/>
    <lineage>
        <taxon>Bacteria</taxon>
        <taxon>Bacillati</taxon>
        <taxon>Actinomycetota</taxon>
        <taxon>Actinomycetes</taxon>
        <taxon>Micrococcales</taxon>
        <taxon>Micrococcaceae</taxon>
        <taxon>Arthrobacter</taxon>
    </lineage>
</organism>
<dbReference type="PATRIC" id="fig|1461584.3.peg.3207"/>
<feature type="domain" description="Cation efflux protein transmembrane" evidence="9">
    <location>
        <begin position="31"/>
        <end position="228"/>
    </location>
</feature>
<keyword evidence="3" id="KW-0813">Transport</keyword>
<dbReference type="PANTHER" id="PTHR43840:SF15">
    <property type="entry name" value="MITOCHONDRIAL METAL TRANSPORTER 1-RELATED"/>
    <property type="match status" value="1"/>
</dbReference>
<keyword evidence="5 8" id="KW-1133">Transmembrane helix</keyword>
<dbReference type="GO" id="GO:0016020">
    <property type="term" value="C:membrane"/>
    <property type="evidence" value="ECO:0007669"/>
    <property type="project" value="UniProtKB-SubCell"/>
</dbReference>
<proteinExistence type="inferred from homology"/>
<name>A0A078MU25_9MICC</name>
<sequence length="335" mass="36146">MTARFGRTELPEEEAAVLRRAVRLEWLTIGVLAVTVTLVFLVMGSSQAMRAAGIEDLLSIIPPLAFLLAVRIVARAPNERYPYGYHRSIGVAHLVAAVALVAMGGFLIYDSVTSLLTGERPPIGSIELFGTTLWLGWLMIAVMVVTGIPPVFLGRAKMKLAKRLHNKVLYADADMNRADWMTSAGTIVGVAGIGLGFWWTDSAAALFIAAGILRDGLRNMRAAITDLMDTRATTFDDHSPHPLAGEVNRYLLGLPWVAAAGTRMRDQGHVFHVEAFVVPVDGELTVGRLNAARAGCMELDWKLRDTVLVPVPELPEEVGGSGGVRQGGSEDTHEA</sequence>
<dbReference type="InterPro" id="IPR027469">
    <property type="entry name" value="Cation_efflux_TMD_sf"/>
</dbReference>
<feature type="transmembrane region" description="Helical" evidence="8">
    <location>
        <begin position="129"/>
        <end position="153"/>
    </location>
</feature>
<feature type="transmembrane region" description="Helical" evidence="8">
    <location>
        <begin position="88"/>
        <end position="109"/>
    </location>
</feature>
<dbReference type="AlphaFoldDB" id="A0A078MU25"/>
<protein>
    <submittedName>
        <fullName evidence="10">Putative cation efflux system proteinc/MT2084</fullName>
    </submittedName>
</protein>
<evidence type="ECO:0000256" key="7">
    <source>
        <dbReference type="SAM" id="MobiDB-lite"/>
    </source>
</evidence>
<keyword evidence="6 8" id="KW-0472">Membrane</keyword>
<evidence type="ECO:0000256" key="5">
    <source>
        <dbReference type="ARBA" id="ARBA00022989"/>
    </source>
</evidence>
<dbReference type="SUPFAM" id="SSF161111">
    <property type="entry name" value="Cation efflux protein transmembrane domain-like"/>
    <property type="match status" value="1"/>
</dbReference>
<feature type="region of interest" description="Disordered" evidence="7">
    <location>
        <begin position="314"/>
        <end position="335"/>
    </location>
</feature>
<evidence type="ECO:0000259" key="9">
    <source>
        <dbReference type="Pfam" id="PF01545"/>
    </source>
</evidence>
<comment type="similarity">
    <text evidence="2">Belongs to the cation diffusion facilitator (CDF) transporter (TC 2.A.4) family.</text>
</comment>
<reference evidence="10" key="1">
    <citation type="submission" date="2014-07" db="EMBL/GenBank/DDBJ databases">
        <authorList>
            <person name="Urmite Genomes Urmite Genomes"/>
        </authorList>
    </citation>
    <scope>NUCLEOTIDE SEQUENCE</scope>
    <source>
        <strain evidence="10">11W110_air</strain>
    </source>
</reference>
<evidence type="ECO:0000256" key="6">
    <source>
        <dbReference type="ARBA" id="ARBA00023136"/>
    </source>
</evidence>
<keyword evidence="4 8" id="KW-0812">Transmembrane</keyword>
<dbReference type="Gene3D" id="1.20.1510.10">
    <property type="entry name" value="Cation efflux protein transmembrane domain"/>
    <property type="match status" value="1"/>
</dbReference>
<dbReference type="InterPro" id="IPR002524">
    <property type="entry name" value="Cation_efflux"/>
</dbReference>
<feature type="transmembrane region" description="Helical" evidence="8">
    <location>
        <begin position="26"/>
        <end position="45"/>
    </location>
</feature>
<dbReference type="PANTHER" id="PTHR43840">
    <property type="entry name" value="MITOCHONDRIAL METAL TRANSPORTER 1-RELATED"/>
    <property type="match status" value="1"/>
</dbReference>
<evidence type="ECO:0000256" key="4">
    <source>
        <dbReference type="ARBA" id="ARBA00022692"/>
    </source>
</evidence>
<evidence type="ECO:0000256" key="8">
    <source>
        <dbReference type="SAM" id="Phobius"/>
    </source>
</evidence>
<evidence type="ECO:0000256" key="1">
    <source>
        <dbReference type="ARBA" id="ARBA00004141"/>
    </source>
</evidence>
<evidence type="ECO:0000313" key="10">
    <source>
        <dbReference type="EMBL" id="CEA09860.1"/>
    </source>
</evidence>
<evidence type="ECO:0000256" key="3">
    <source>
        <dbReference type="ARBA" id="ARBA00022448"/>
    </source>
</evidence>
<dbReference type="GO" id="GO:0008324">
    <property type="term" value="F:monoatomic cation transmembrane transporter activity"/>
    <property type="evidence" value="ECO:0007669"/>
    <property type="project" value="InterPro"/>
</dbReference>
<dbReference type="Pfam" id="PF01545">
    <property type="entry name" value="Cation_efflux"/>
    <property type="match status" value="1"/>
</dbReference>
<feature type="transmembrane region" description="Helical" evidence="8">
    <location>
        <begin position="57"/>
        <end position="76"/>
    </location>
</feature>
<dbReference type="NCBIfam" id="TIGR01297">
    <property type="entry name" value="CDF"/>
    <property type="match status" value="1"/>
</dbReference>
<comment type="subcellular location">
    <subcellularLocation>
        <location evidence="1">Membrane</location>
        <topology evidence="1">Multi-pass membrane protein</topology>
    </subcellularLocation>
</comment>
<evidence type="ECO:0000256" key="2">
    <source>
        <dbReference type="ARBA" id="ARBA00008114"/>
    </source>
</evidence>
<dbReference type="EMBL" id="LN483072">
    <property type="protein sequence ID" value="CEA09860.1"/>
    <property type="molecule type" value="Genomic_DNA"/>
</dbReference>